<keyword evidence="1 3" id="KW-0853">WD repeat</keyword>
<dbReference type="PANTHER" id="PTHR14604:SF3">
    <property type="entry name" value="SPERM-ASSOCIATED ANTIGEN 16 PROTEIN"/>
    <property type="match status" value="1"/>
</dbReference>
<dbReference type="Pfam" id="PF00400">
    <property type="entry name" value="WD40"/>
    <property type="match status" value="6"/>
</dbReference>
<dbReference type="PRINTS" id="PR00320">
    <property type="entry name" value="GPROTEINBRPT"/>
</dbReference>
<dbReference type="GO" id="GO:0035082">
    <property type="term" value="P:axoneme assembly"/>
    <property type="evidence" value="ECO:0007669"/>
    <property type="project" value="TreeGrafter"/>
</dbReference>
<sequence>MAEIDPNEEKYYLESENYSDDCDENYKYEELSINEDAISLGSEDFNTLLKCLKVEEKEKISSASSLTEPQDVSESPEASVKEIPETVDDFICNFLAQMKMRKTLNAFQTEWYEMEQKGMVSNATPFLLPDVYTSILQLESQIKLLEKDSAAFKKVALKAKEAYLKLQKQRDFHRMNHHRIVQERDNLMNDIRRLKKHYSAFEPTLKEFKERYESAMKHKMLTKIELERTQTHCEELTRTIKNLDIKHKPEKRISEPYITTHPCGKGRVILDEKGMGPTQRKLAEEREKSFTRSFTRELKKDSKFPSDRRINPLLLMNKTLSSYPIRAGGFKLTKTYIGHKDAISSVCLQPKSKLLATASDDKTWKLWSMPAGELIVTGEGHTEWVADCAFNDDGNHLATCGGDKTVKIWDFSHYKCQHTFKEHQLGVWSCSWHWTGDFVASSSRDNTGKVWDLNSMRCRYTLRGHTDSVNSIKFVYYSNILLTSSTDKTVSLWDARTGLCGQTFYGHTAGVNHAVINQKGDTVASCDTQGIVKLWDTRTVAPMITFEAGSFSANKLAFDYTSSVVAIACDDHTVKIYEIASGQLVSLIGHDDAVQCVEFECSGQYLVSGGSDAKFLITSFFVSKSL</sequence>
<dbReference type="KEGG" id="osn:115219272"/>
<feature type="repeat" description="WD" evidence="3">
    <location>
        <begin position="420"/>
        <end position="461"/>
    </location>
</feature>
<dbReference type="InterPro" id="IPR050995">
    <property type="entry name" value="WD-F-box_domain-protein"/>
</dbReference>
<dbReference type="RefSeq" id="XP_029645297.2">
    <property type="nucleotide sequence ID" value="XM_029789437.2"/>
</dbReference>
<protein>
    <submittedName>
        <fullName evidence="5">Sperm-associated antigen 16 protein-like</fullName>
    </submittedName>
</protein>
<organism evidence="4 5">
    <name type="scientific">Octopus sinensis</name>
    <name type="common">East Asian common octopus</name>
    <dbReference type="NCBI Taxonomy" id="2607531"/>
    <lineage>
        <taxon>Eukaryota</taxon>
        <taxon>Metazoa</taxon>
        <taxon>Spiralia</taxon>
        <taxon>Lophotrochozoa</taxon>
        <taxon>Mollusca</taxon>
        <taxon>Cephalopoda</taxon>
        <taxon>Coleoidea</taxon>
        <taxon>Octopodiformes</taxon>
        <taxon>Octopoda</taxon>
        <taxon>Incirrata</taxon>
        <taxon>Octopodidae</taxon>
        <taxon>Octopus</taxon>
    </lineage>
</organism>
<feature type="repeat" description="WD" evidence="3">
    <location>
        <begin position="504"/>
        <end position="545"/>
    </location>
</feature>
<dbReference type="InterPro" id="IPR019775">
    <property type="entry name" value="WD40_repeat_CS"/>
</dbReference>
<gene>
    <name evidence="5" type="primary">LOC115219272</name>
</gene>
<proteinExistence type="predicted"/>
<evidence type="ECO:0000313" key="4">
    <source>
        <dbReference type="Proteomes" id="UP000515154"/>
    </source>
</evidence>
<dbReference type="Proteomes" id="UP000515154">
    <property type="component" value="Linkage group LG1"/>
</dbReference>
<keyword evidence="2" id="KW-0677">Repeat</keyword>
<feature type="repeat" description="WD" evidence="3">
    <location>
        <begin position="462"/>
        <end position="503"/>
    </location>
</feature>
<evidence type="ECO:0000313" key="5">
    <source>
        <dbReference type="RefSeq" id="XP_029645297.2"/>
    </source>
</evidence>
<dbReference type="InterPro" id="IPR036322">
    <property type="entry name" value="WD40_repeat_dom_sf"/>
</dbReference>
<reference evidence="5" key="1">
    <citation type="submission" date="2025-08" db="UniProtKB">
        <authorList>
            <consortium name="RefSeq"/>
        </authorList>
    </citation>
    <scope>IDENTIFICATION</scope>
</reference>
<dbReference type="InterPro" id="IPR020472">
    <property type="entry name" value="WD40_PAC1"/>
</dbReference>
<dbReference type="Gene3D" id="2.130.10.10">
    <property type="entry name" value="YVTN repeat-like/Quinoprotein amine dehydrogenase"/>
    <property type="match status" value="2"/>
</dbReference>
<dbReference type="PROSITE" id="PS50082">
    <property type="entry name" value="WD_REPEATS_2"/>
    <property type="match status" value="5"/>
</dbReference>
<evidence type="ECO:0000256" key="2">
    <source>
        <dbReference type="ARBA" id="ARBA00022737"/>
    </source>
</evidence>
<feature type="repeat" description="WD" evidence="3">
    <location>
        <begin position="336"/>
        <end position="377"/>
    </location>
</feature>
<dbReference type="CDD" id="cd00200">
    <property type="entry name" value="WD40"/>
    <property type="match status" value="1"/>
</dbReference>
<keyword evidence="4" id="KW-1185">Reference proteome</keyword>
<dbReference type="InterPro" id="IPR015943">
    <property type="entry name" value="WD40/YVTN_repeat-like_dom_sf"/>
</dbReference>
<feature type="repeat" description="WD" evidence="3">
    <location>
        <begin position="378"/>
        <end position="419"/>
    </location>
</feature>
<evidence type="ECO:0000256" key="3">
    <source>
        <dbReference type="PROSITE-ProRule" id="PRU00221"/>
    </source>
</evidence>
<name>A0A6P7T4U9_9MOLL</name>
<dbReference type="SUPFAM" id="SSF50978">
    <property type="entry name" value="WD40 repeat-like"/>
    <property type="match status" value="1"/>
</dbReference>
<dbReference type="PROSITE" id="PS00678">
    <property type="entry name" value="WD_REPEATS_1"/>
    <property type="match status" value="2"/>
</dbReference>
<dbReference type="SMART" id="SM00320">
    <property type="entry name" value="WD40"/>
    <property type="match status" value="7"/>
</dbReference>
<evidence type="ECO:0000256" key="1">
    <source>
        <dbReference type="ARBA" id="ARBA00022574"/>
    </source>
</evidence>
<dbReference type="AlphaFoldDB" id="A0A6P7T4U9"/>
<accession>A0A6P7T4U9</accession>
<dbReference type="PANTHER" id="PTHR14604">
    <property type="entry name" value="WD40 REPEAT PF20"/>
    <property type="match status" value="1"/>
</dbReference>
<dbReference type="GO" id="GO:1990716">
    <property type="term" value="C:axonemal central apparatus"/>
    <property type="evidence" value="ECO:0007669"/>
    <property type="project" value="TreeGrafter"/>
</dbReference>
<dbReference type="InterPro" id="IPR001680">
    <property type="entry name" value="WD40_rpt"/>
</dbReference>
<dbReference type="PROSITE" id="PS50294">
    <property type="entry name" value="WD_REPEATS_REGION"/>
    <property type="match status" value="4"/>
</dbReference>
<dbReference type="FunFam" id="2.130.10.10:FF:001313">
    <property type="entry name" value="Predicted protein"/>
    <property type="match status" value="1"/>
</dbReference>